<keyword evidence="4 8" id="KW-1133">Transmembrane helix</keyword>
<feature type="transmembrane region" description="Helical" evidence="8">
    <location>
        <begin position="316"/>
        <end position="334"/>
    </location>
</feature>
<dbReference type="PANTHER" id="PTHR42718:SF9">
    <property type="entry name" value="MAJOR FACILITATOR SUPERFAMILY MULTIDRUG TRANSPORTER MFSC"/>
    <property type="match status" value="1"/>
</dbReference>
<protein>
    <submittedName>
        <fullName evidence="10">Predicted arabinose efflux permease, MFS family</fullName>
    </submittedName>
</protein>
<dbReference type="PANTHER" id="PTHR42718">
    <property type="entry name" value="MAJOR FACILITATOR SUPERFAMILY MULTIDRUG TRANSPORTER MFSC"/>
    <property type="match status" value="1"/>
</dbReference>
<dbReference type="PROSITE" id="PS50850">
    <property type="entry name" value="MFS"/>
    <property type="match status" value="1"/>
</dbReference>
<dbReference type="InterPro" id="IPR036259">
    <property type="entry name" value="MFS_trans_sf"/>
</dbReference>
<feature type="transmembrane region" description="Helical" evidence="8">
    <location>
        <begin position="173"/>
        <end position="194"/>
    </location>
</feature>
<evidence type="ECO:0000256" key="2">
    <source>
        <dbReference type="ARBA" id="ARBA00022448"/>
    </source>
</evidence>
<reference evidence="10 11" key="1">
    <citation type="submission" date="2016-10" db="EMBL/GenBank/DDBJ databases">
        <authorList>
            <person name="de Groot N.N."/>
        </authorList>
    </citation>
    <scope>NUCLEOTIDE SEQUENCE [LARGE SCALE GENOMIC DNA]</scope>
    <source>
        <strain evidence="10 11">OK461</strain>
    </source>
</reference>
<dbReference type="AlphaFoldDB" id="A0A1I2KVC1"/>
<name>A0A1I2KVC1_9ACTN</name>
<comment type="subcellular location">
    <subcellularLocation>
        <location evidence="1">Cell membrane</location>
        <topology evidence="1">Multi-pass membrane protein</topology>
    </subcellularLocation>
</comment>
<feature type="region of interest" description="Disordered" evidence="7">
    <location>
        <begin position="427"/>
        <end position="446"/>
    </location>
</feature>
<evidence type="ECO:0000313" key="11">
    <source>
        <dbReference type="Proteomes" id="UP000181942"/>
    </source>
</evidence>
<feature type="transmembrane region" description="Helical" evidence="8">
    <location>
        <begin position="83"/>
        <end position="102"/>
    </location>
</feature>
<feature type="transmembrane region" description="Helical" evidence="8">
    <location>
        <begin position="114"/>
        <end position="133"/>
    </location>
</feature>
<evidence type="ECO:0000256" key="6">
    <source>
        <dbReference type="ARBA" id="ARBA00023251"/>
    </source>
</evidence>
<feature type="transmembrane region" description="Helical" evidence="8">
    <location>
        <begin position="340"/>
        <end position="359"/>
    </location>
</feature>
<dbReference type="GO" id="GO:0046677">
    <property type="term" value="P:response to antibiotic"/>
    <property type="evidence" value="ECO:0007669"/>
    <property type="project" value="UniProtKB-KW"/>
</dbReference>
<evidence type="ECO:0000313" key="10">
    <source>
        <dbReference type="EMBL" id="SFF68856.1"/>
    </source>
</evidence>
<evidence type="ECO:0000256" key="5">
    <source>
        <dbReference type="ARBA" id="ARBA00023136"/>
    </source>
</evidence>
<dbReference type="EMBL" id="FONR01000010">
    <property type="protein sequence ID" value="SFF68856.1"/>
    <property type="molecule type" value="Genomic_DNA"/>
</dbReference>
<evidence type="ECO:0000256" key="3">
    <source>
        <dbReference type="ARBA" id="ARBA00022692"/>
    </source>
</evidence>
<dbReference type="GO" id="GO:0022857">
    <property type="term" value="F:transmembrane transporter activity"/>
    <property type="evidence" value="ECO:0007669"/>
    <property type="project" value="InterPro"/>
</dbReference>
<evidence type="ECO:0000256" key="1">
    <source>
        <dbReference type="ARBA" id="ARBA00004651"/>
    </source>
</evidence>
<accession>A0A1I2KVC1</accession>
<feature type="domain" description="Major facilitator superfamily (MFS) profile" evidence="9">
    <location>
        <begin position="49"/>
        <end position="426"/>
    </location>
</feature>
<dbReference type="RefSeq" id="WP_079174232.1">
    <property type="nucleotide sequence ID" value="NZ_FONR01000010.1"/>
</dbReference>
<feature type="transmembrane region" description="Helical" evidence="8">
    <location>
        <begin position="285"/>
        <end position="304"/>
    </location>
</feature>
<sequence>MSHPTPTTSPHLTPTTSSHLTPTTSPGPAATAPNTPDQPPSSAPAAPTIALLTALGVLMVGQMYTVLALLHPMATTLGTAPEQVTWTATAFGFAYAAGFLLAGPLSDRYGSRAVITAGLVAATAATLAVSAAPDLPTAIVLRGLQGLTAATFAPSALSYVVHHIAPQRRGTALTCITSGMFAAAVLLQIGAQAVAAGLGWRAVFWLSAALMALSLIPVRRVLRPTLRHGTGGGLSQAFAAMPRLLGRPRMVALYLSTVVLMSSFVAIYTAVAIAGPSGIAGNSSAILALRASALPALVAVPVLARVLQRLAAPLRAVLAFALAALTVAAGSFLGGHTVPLALALLLFVAAVAAAAPAVVETINATAPHARGAAVALYGCSMFIGASLGPQLTGALTGLGFGGILRVVAAALVLGILLALPALRHHRGSRASTNPCLPSRRWPRATS</sequence>
<feature type="region of interest" description="Disordered" evidence="7">
    <location>
        <begin position="1"/>
        <end position="44"/>
    </location>
</feature>
<feature type="transmembrane region" description="Helical" evidence="8">
    <location>
        <begin position="371"/>
        <end position="391"/>
    </location>
</feature>
<organism evidence="10 11">
    <name type="scientific">Streptomyces mirabilis</name>
    <dbReference type="NCBI Taxonomy" id="68239"/>
    <lineage>
        <taxon>Bacteria</taxon>
        <taxon>Bacillati</taxon>
        <taxon>Actinomycetota</taxon>
        <taxon>Actinomycetes</taxon>
        <taxon>Kitasatosporales</taxon>
        <taxon>Streptomycetaceae</taxon>
        <taxon>Streptomyces</taxon>
    </lineage>
</organism>
<evidence type="ECO:0000256" key="7">
    <source>
        <dbReference type="SAM" id="MobiDB-lite"/>
    </source>
</evidence>
<keyword evidence="2" id="KW-0813">Transport</keyword>
<evidence type="ECO:0000256" key="8">
    <source>
        <dbReference type="SAM" id="Phobius"/>
    </source>
</evidence>
<dbReference type="Gene3D" id="1.20.1250.20">
    <property type="entry name" value="MFS general substrate transporter like domains"/>
    <property type="match status" value="1"/>
</dbReference>
<keyword evidence="3 8" id="KW-0812">Transmembrane</keyword>
<feature type="transmembrane region" description="Helical" evidence="8">
    <location>
        <begin position="403"/>
        <end position="422"/>
    </location>
</feature>
<evidence type="ECO:0000256" key="4">
    <source>
        <dbReference type="ARBA" id="ARBA00022989"/>
    </source>
</evidence>
<evidence type="ECO:0000259" key="9">
    <source>
        <dbReference type="PROSITE" id="PS50850"/>
    </source>
</evidence>
<feature type="transmembrane region" description="Helical" evidence="8">
    <location>
        <begin position="49"/>
        <end position="71"/>
    </location>
</feature>
<feature type="transmembrane region" description="Helical" evidence="8">
    <location>
        <begin position="139"/>
        <end position="161"/>
    </location>
</feature>
<feature type="transmembrane region" description="Helical" evidence="8">
    <location>
        <begin position="200"/>
        <end position="218"/>
    </location>
</feature>
<dbReference type="OrthoDB" id="63984at2"/>
<dbReference type="SUPFAM" id="SSF103473">
    <property type="entry name" value="MFS general substrate transporter"/>
    <property type="match status" value="1"/>
</dbReference>
<feature type="compositionally biased region" description="Low complexity" evidence="7">
    <location>
        <begin position="1"/>
        <end position="35"/>
    </location>
</feature>
<dbReference type="GO" id="GO:0005886">
    <property type="term" value="C:plasma membrane"/>
    <property type="evidence" value="ECO:0007669"/>
    <property type="project" value="UniProtKB-SubCell"/>
</dbReference>
<gene>
    <name evidence="10" type="ORF">SAMN02787118_110325</name>
</gene>
<dbReference type="Pfam" id="PF07690">
    <property type="entry name" value="MFS_1"/>
    <property type="match status" value="1"/>
</dbReference>
<feature type="transmembrane region" description="Helical" evidence="8">
    <location>
        <begin position="251"/>
        <end position="273"/>
    </location>
</feature>
<dbReference type="InterPro" id="IPR020846">
    <property type="entry name" value="MFS_dom"/>
</dbReference>
<dbReference type="Proteomes" id="UP000181942">
    <property type="component" value="Unassembled WGS sequence"/>
</dbReference>
<keyword evidence="5 8" id="KW-0472">Membrane</keyword>
<keyword evidence="6" id="KW-0046">Antibiotic resistance</keyword>
<dbReference type="InterPro" id="IPR011701">
    <property type="entry name" value="MFS"/>
</dbReference>
<proteinExistence type="predicted"/>